<keyword evidence="2" id="KW-1185">Reference proteome</keyword>
<organism evidence="1 2">
    <name type="scientific">Chlamydia ibidis 10-1398/6</name>
    <dbReference type="NCBI Taxonomy" id="1046581"/>
    <lineage>
        <taxon>Bacteria</taxon>
        <taxon>Pseudomonadati</taxon>
        <taxon>Chlamydiota</taxon>
        <taxon>Chlamydiia</taxon>
        <taxon>Chlamydiales</taxon>
        <taxon>Chlamydiaceae</taxon>
        <taxon>Chlamydia/Chlamydophila group</taxon>
        <taxon>Chlamydia</taxon>
    </lineage>
</organism>
<evidence type="ECO:0000313" key="1">
    <source>
        <dbReference type="EMBL" id="EQM62270.1"/>
    </source>
</evidence>
<sequence>MTTNTFGTLDILMKHSKEDNLGSFLPEDLLVTSPHPEDIPLKSLSFTMCWLATIHPSWISLAMKSFPEQAQSQILAWLPSSLIQELSPLLPKIAIASKRCSNFGAFYLLDMLSSKIRPPGIIEEIFLPASPLNGLLYYSATTKMTLINCLGLHTLAKELKNVVDKVVIERVHKLLTPTEKLFLAYCQSHPIKHLEPTTFLLSWEADDELRNFLHREGLKLLAMALAKEDASFLWYFLRRLDVGRAYIFEEALRKSYDHPHGDYFKDRLEQCIKVLVP</sequence>
<proteinExistence type="predicted"/>
<dbReference type="Proteomes" id="UP000016064">
    <property type="component" value="Unassembled WGS sequence"/>
</dbReference>
<gene>
    <name evidence="1" type="ORF">H359_1043</name>
</gene>
<name>A0ABN0MYA1_9CHLA</name>
<dbReference type="EMBL" id="APJW01000004">
    <property type="protein sequence ID" value="EQM62270.1"/>
    <property type="molecule type" value="Genomic_DNA"/>
</dbReference>
<comment type="caution">
    <text evidence="1">The sequence shown here is derived from an EMBL/GenBank/DDBJ whole genome shotgun (WGS) entry which is preliminary data.</text>
</comment>
<protein>
    <submittedName>
        <fullName evidence="1">Uncharacterized protein</fullName>
    </submittedName>
</protein>
<reference evidence="1 2" key="1">
    <citation type="submission" date="2013-07" db="EMBL/GenBank/DDBJ databases">
        <title>Isolation of a new Chlamydia species from the feral Sacred Ibis (Threskiornis aethiopicus): Chlamydia ibidis.</title>
        <authorList>
            <person name="Vorimore F."/>
            <person name="Hsia R.-C."/>
            <person name="Huot-Creasy H."/>
            <person name="Bastian S."/>
            <person name="Deruyter L."/>
            <person name="Passet A."/>
            <person name="Sachse K."/>
            <person name="Bavoil P."/>
            <person name="Myers G."/>
            <person name="Laroucau K."/>
        </authorList>
    </citation>
    <scope>NUCLEOTIDE SEQUENCE [LARGE SCALE GENOMIC DNA]</scope>
    <source>
        <strain evidence="1 2">10-1398/6</strain>
    </source>
</reference>
<dbReference type="RefSeq" id="WP_020370634.1">
    <property type="nucleotide sequence ID" value="NZ_APJW01000004.1"/>
</dbReference>
<evidence type="ECO:0000313" key="2">
    <source>
        <dbReference type="Proteomes" id="UP000016064"/>
    </source>
</evidence>
<accession>A0ABN0MYA1</accession>